<keyword evidence="2" id="KW-1185">Reference proteome</keyword>
<organism evidence="1 2">
    <name type="scientific">Roseateles puraquae</name>
    <dbReference type="NCBI Taxonomy" id="431059"/>
    <lineage>
        <taxon>Bacteria</taxon>
        <taxon>Pseudomonadati</taxon>
        <taxon>Pseudomonadota</taxon>
        <taxon>Betaproteobacteria</taxon>
        <taxon>Burkholderiales</taxon>
        <taxon>Sphaerotilaceae</taxon>
        <taxon>Roseateles</taxon>
    </lineage>
</organism>
<accession>A0A254N667</accession>
<dbReference type="Proteomes" id="UP000197446">
    <property type="component" value="Unassembled WGS sequence"/>
</dbReference>
<evidence type="ECO:0000313" key="1">
    <source>
        <dbReference type="EMBL" id="OWR03064.1"/>
    </source>
</evidence>
<reference evidence="1 2" key="1">
    <citation type="journal article" date="2007" name="Int. J. Syst. Evol. Microbiol.">
        <title>Description of Pelomonas aquatica sp. nov. and Pelomonas puraquae sp. nov., isolated from industrial and haemodialysis water.</title>
        <authorList>
            <person name="Gomila M."/>
            <person name="Bowien B."/>
            <person name="Falsen E."/>
            <person name="Moore E.R."/>
            <person name="Lalucat J."/>
        </authorList>
    </citation>
    <scope>NUCLEOTIDE SEQUENCE [LARGE SCALE GENOMIC DNA]</scope>
    <source>
        <strain evidence="1 2">CCUG 52769</strain>
    </source>
</reference>
<name>A0A254N667_9BURK</name>
<sequence length="218" mass="23258">MSRLTSELHRLYHTDSPDHPRALRLEVAAPADWTALGAVWRGVQADLGLPAPAIAVSGTDGLQLWFSFAQPVAPAQARQFLAGLRARYLPELPASRLRLQAESLVPAVPAQDAASGNWSAFVAPDLAPVFVETPWLDIEPGAEGQADLLARLSPITPEAFDAAMLALRPAPQASTPLKLPPTAAEGHVDPRQFLQQVLDDEAAPLALRVEAAKALLRA</sequence>
<dbReference type="OrthoDB" id="8756642at2"/>
<evidence type="ECO:0000313" key="2">
    <source>
        <dbReference type="Proteomes" id="UP000197446"/>
    </source>
</evidence>
<dbReference type="AlphaFoldDB" id="A0A254N667"/>
<dbReference type="RefSeq" id="WP_088484218.1">
    <property type="nucleotide sequence ID" value="NZ_NISI01000006.1"/>
</dbReference>
<gene>
    <name evidence="1" type="ORF">CDO81_15950</name>
</gene>
<protein>
    <submittedName>
        <fullName evidence="1">Uncharacterized protein</fullName>
    </submittedName>
</protein>
<comment type="caution">
    <text evidence="1">The sequence shown here is derived from an EMBL/GenBank/DDBJ whole genome shotgun (WGS) entry which is preliminary data.</text>
</comment>
<dbReference type="EMBL" id="NISI01000006">
    <property type="protein sequence ID" value="OWR03064.1"/>
    <property type="molecule type" value="Genomic_DNA"/>
</dbReference>
<proteinExistence type="predicted"/>